<organism evidence="2 3">
    <name type="scientific">Desulfovibrio gilichinskyi</name>
    <dbReference type="NCBI Taxonomy" id="1519643"/>
    <lineage>
        <taxon>Bacteria</taxon>
        <taxon>Pseudomonadati</taxon>
        <taxon>Thermodesulfobacteriota</taxon>
        <taxon>Desulfovibrionia</taxon>
        <taxon>Desulfovibrionales</taxon>
        <taxon>Desulfovibrionaceae</taxon>
        <taxon>Desulfovibrio</taxon>
    </lineage>
</organism>
<dbReference type="AlphaFoldDB" id="A0A1X7C1R2"/>
<dbReference type="EMBL" id="FWZU01000001">
    <property type="protein sequence ID" value="SME87971.1"/>
    <property type="molecule type" value="Genomic_DNA"/>
</dbReference>
<dbReference type="OrthoDB" id="9779692at2"/>
<dbReference type="STRING" id="1519643.SAMN06295933_0095"/>
<gene>
    <name evidence="2" type="ORF">SAMN06295933_0095</name>
</gene>
<dbReference type="RefSeq" id="WP_085096752.1">
    <property type="nucleotide sequence ID" value="NZ_FWZU01000001.1"/>
</dbReference>
<evidence type="ECO:0000256" key="1">
    <source>
        <dbReference type="SAM" id="Phobius"/>
    </source>
</evidence>
<feature type="transmembrane region" description="Helical" evidence="1">
    <location>
        <begin position="198"/>
        <end position="226"/>
    </location>
</feature>
<evidence type="ECO:0000313" key="2">
    <source>
        <dbReference type="EMBL" id="SME87971.1"/>
    </source>
</evidence>
<name>A0A1X7C1R2_9BACT</name>
<keyword evidence="1" id="KW-0472">Membrane</keyword>
<sequence length="236" mass="26906">MLIRDKKHFYTGLTLALGFLGILYYMFTPSFNGMNAFHASDGLFNSISKGSTYYIPQVKEGIKKFDGKNFETTIFEDKIKFIPYATTILEANGFAVTKSGQGITVSGDIGALMMRATEDSDVMFNNNGNVLEAKYGMDAKQALYVWWQTMKEVKSSLDQQKKFPPATFISKNVINRAIEVGYNYYGIEGQHASERWGIILFSLVFYVIYTMWWGYAIFFMFEGVGLEMKSSRKKEM</sequence>
<dbReference type="Proteomes" id="UP000192906">
    <property type="component" value="Unassembled WGS sequence"/>
</dbReference>
<reference evidence="3" key="1">
    <citation type="submission" date="2017-04" db="EMBL/GenBank/DDBJ databases">
        <authorList>
            <person name="Varghese N."/>
            <person name="Submissions S."/>
        </authorList>
    </citation>
    <scope>NUCLEOTIDE SEQUENCE [LARGE SCALE GENOMIC DNA]</scope>
    <source>
        <strain evidence="3">K3S</strain>
    </source>
</reference>
<keyword evidence="3" id="KW-1185">Reference proteome</keyword>
<keyword evidence="1" id="KW-0812">Transmembrane</keyword>
<keyword evidence="1" id="KW-1133">Transmembrane helix</keyword>
<feature type="transmembrane region" description="Helical" evidence="1">
    <location>
        <begin position="9"/>
        <end position="27"/>
    </location>
</feature>
<protein>
    <submittedName>
        <fullName evidence="2">Uncharacterized protein</fullName>
    </submittedName>
</protein>
<accession>A0A1X7C1R2</accession>
<proteinExistence type="predicted"/>
<evidence type="ECO:0000313" key="3">
    <source>
        <dbReference type="Proteomes" id="UP000192906"/>
    </source>
</evidence>